<evidence type="ECO:0000313" key="10">
    <source>
        <dbReference type="Proteomes" id="UP000626109"/>
    </source>
</evidence>
<keyword evidence="5" id="KW-0325">Glycoprotein</keyword>
<dbReference type="PANTHER" id="PTHR45951">
    <property type="entry name" value="PROTEIN DISPATCHED-RELATED"/>
    <property type="match status" value="1"/>
</dbReference>
<evidence type="ECO:0000256" key="4">
    <source>
        <dbReference type="ARBA" id="ARBA00023136"/>
    </source>
</evidence>
<evidence type="ECO:0000259" key="8">
    <source>
        <dbReference type="PROSITE" id="PS50156"/>
    </source>
</evidence>
<accession>A0A813LC27</accession>
<name>A0A813LC27_POLGL</name>
<feature type="non-terminal residue" evidence="9">
    <location>
        <position position="141"/>
    </location>
</feature>
<dbReference type="InterPro" id="IPR003392">
    <property type="entry name" value="PTHD_SSD"/>
</dbReference>
<dbReference type="Pfam" id="PF02460">
    <property type="entry name" value="Patched"/>
    <property type="match status" value="1"/>
</dbReference>
<dbReference type="SUPFAM" id="SSF82866">
    <property type="entry name" value="Multidrug efflux transporter AcrB transmembrane domain"/>
    <property type="match status" value="1"/>
</dbReference>
<organism evidence="9 10">
    <name type="scientific">Polarella glacialis</name>
    <name type="common">Dinoflagellate</name>
    <dbReference type="NCBI Taxonomy" id="89957"/>
    <lineage>
        <taxon>Eukaryota</taxon>
        <taxon>Sar</taxon>
        <taxon>Alveolata</taxon>
        <taxon>Dinophyceae</taxon>
        <taxon>Suessiales</taxon>
        <taxon>Suessiaceae</taxon>
        <taxon>Polarella</taxon>
    </lineage>
</organism>
<dbReference type="PROSITE" id="PS50156">
    <property type="entry name" value="SSD"/>
    <property type="match status" value="1"/>
</dbReference>
<reference evidence="9" key="1">
    <citation type="submission" date="2021-02" db="EMBL/GenBank/DDBJ databases">
        <authorList>
            <person name="Dougan E. K."/>
            <person name="Rhodes N."/>
            <person name="Thang M."/>
            <person name="Chan C."/>
        </authorList>
    </citation>
    <scope>NUCLEOTIDE SEQUENCE</scope>
</reference>
<comment type="similarity">
    <text evidence="6">Belongs to the dispatched family.</text>
</comment>
<evidence type="ECO:0000256" key="1">
    <source>
        <dbReference type="ARBA" id="ARBA00004141"/>
    </source>
</evidence>
<comment type="subcellular location">
    <subcellularLocation>
        <location evidence="1">Membrane</location>
        <topology evidence="1">Multi-pass membrane protein</topology>
    </subcellularLocation>
</comment>
<protein>
    <recommendedName>
        <fullName evidence="8">SSD domain-containing protein</fullName>
    </recommendedName>
</protein>
<evidence type="ECO:0000256" key="6">
    <source>
        <dbReference type="ARBA" id="ARBA00038046"/>
    </source>
</evidence>
<feature type="domain" description="SSD" evidence="8">
    <location>
        <begin position="65"/>
        <end position="130"/>
    </location>
</feature>
<dbReference type="Gene3D" id="1.20.1640.10">
    <property type="entry name" value="Multidrug efflux transporter AcrB transmembrane domain"/>
    <property type="match status" value="1"/>
</dbReference>
<keyword evidence="4 7" id="KW-0472">Membrane</keyword>
<proteinExistence type="inferred from homology"/>
<dbReference type="InterPro" id="IPR000731">
    <property type="entry name" value="SSD"/>
</dbReference>
<feature type="transmembrane region" description="Helical" evidence="7">
    <location>
        <begin position="94"/>
        <end position="118"/>
    </location>
</feature>
<feature type="non-terminal residue" evidence="9">
    <location>
        <position position="1"/>
    </location>
</feature>
<dbReference type="InterPro" id="IPR052081">
    <property type="entry name" value="Dispatched_Hh_regulator"/>
</dbReference>
<feature type="transmembrane region" description="Helical" evidence="7">
    <location>
        <begin position="57"/>
        <end position="82"/>
    </location>
</feature>
<evidence type="ECO:0000256" key="2">
    <source>
        <dbReference type="ARBA" id="ARBA00022692"/>
    </source>
</evidence>
<evidence type="ECO:0000256" key="7">
    <source>
        <dbReference type="SAM" id="Phobius"/>
    </source>
</evidence>
<dbReference type="GO" id="GO:0022857">
    <property type="term" value="F:transmembrane transporter activity"/>
    <property type="evidence" value="ECO:0007669"/>
    <property type="project" value="TreeGrafter"/>
</dbReference>
<evidence type="ECO:0000256" key="5">
    <source>
        <dbReference type="ARBA" id="ARBA00023180"/>
    </source>
</evidence>
<dbReference type="EMBL" id="CAJNNW010034769">
    <property type="protein sequence ID" value="CAE8723840.1"/>
    <property type="molecule type" value="Genomic_DNA"/>
</dbReference>
<evidence type="ECO:0000256" key="3">
    <source>
        <dbReference type="ARBA" id="ARBA00022989"/>
    </source>
</evidence>
<dbReference type="AlphaFoldDB" id="A0A813LC27"/>
<gene>
    <name evidence="9" type="ORF">PGLA2088_LOCUS43383</name>
</gene>
<sequence length="141" mass="15430">VNKTLMTDLLYAIGSILFVILYLRLHTGSFLISISSFCIIFTSVPVAYVVTPAAKTTIASFMSVFLITGIGCDVVFVFTDFWEQGKGMAMEDRLMWMLVHAGSSCLATSVTTAASFYANLASALQPLREFGRATPSFQLFK</sequence>
<feature type="transmembrane region" description="Helical" evidence="7">
    <location>
        <begin position="30"/>
        <end position="51"/>
    </location>
</feature>
<evidence type="ECO:0000313" key="9">
    <source>
        <dbReference type="EMBL" id="CAE8723840.1"/>
    </source>
</evidence>
<feature type="transmembrane region" description="Helical" evidence="7">
    <location>
        <begin position="6"/>
        <end position="23"/>
    </location>
</feature>
<keyword evidence="3 7" id="KW-1133">Transmembrane helix</keyword>
<comment type="caution">
    <text evidence="9">The sequence shown here is derived from an EMBL/GenBank/DDBJ whole genome shotgun (WGS) entry which is preliminary data.</text>
</comment>
<keyword evidence="2 7" id="KW-0812">Transmembrane</keyword>
<dbReference type="Proteomes" id="UP000626109">
    <property type="component" value="Unassembled WGS sequence"/>
</dbReference>
<dbReference type="GO" id="GO:0016020">
    <property type="term" value="C:membrane"/>
    <property type="evidence" value="ECO:0007669"/>
    <property type="project" value="UniProtKB-SubCell"/>
</dbReference>